<protein>
    <recommendedName>
        <fullName evidence="1">Ariadne domain-containing protein</fullName>
    </recommendedName>
</protein>
<accession>A0AAD8ESL2</accession>
<organism evidence="2 3">
    <name type="scientific">Diploptera punctata</name>
    <name type="common">Pacific beetle cockroach</name>
    <dbReference type="NCBI Taxonomy" id="6984"/>
    <lineage>
        <taxon>Eukaryota</taxon>
        <taxon>Metazoa</taxon>
        <taxon>Ecdysozoa</taxon>
        <taxon>Arthropoda</taxon>
        <taxon>Hexapoda</taxon>
        <taxon>Insecta</taxon>
        <taxon>Pterygota</taxon>
        <taxon>Neoptera</taxon>
        <taxon>Polyneoptera</taxon>
        <taxon>Dictyoptera</taxon>
        <taxon>Blattodea</taxon>
        <taxon>Blaberoidea</taxon>
        <taxon>Blaberidae</taxon>
        <taxon>Diplopterinae</taxon>
        <taxon>Diploptera</taxon>
    </lineage>
</organism>
<reference evidence="2" key="2">
    <citation type="submission" date="2023-05" db="EMBL/GenBank/DDBJ databases">
        <authorList>
            <person name="Fouks B."/>
        </authorList>
    </citation>
    <scope>NUCLEOTIDE SEQUENCE</scope>
    <source>
        <strain evidence="2">Stay&amp;Tobe</strain>
        <tissue evidence="2">Testes</tissue>
    </source>
</reference>
<dbReference type="Proteomes" id="UP001233999">
    <property type="component" value="Unassembled WGS sequence"/>
</dbReference>
<comment type="caution">
    <text evidence="2">The sequence shown here is derived from an EMBL/GenBank/DDBJ whole genome shotgun (WGS) entry which is preliminary data.</text>
</comment>
<proteinExistence type="predicted"/>
<evidence type="ECO:0000259" key="1">
    <source>
        <dbReference type="Pfam" id="PF19422"/>
    </source>
</evidence>
<keyword evidence="3" id="KW-1185">Reference proteome</keyword>
<name>A0AAD8ESL2_DIPPU</name>
<feature type="domain" description="Ariadne" evidence="1">
    <location>
        <begin position="61"/>
        <end position="172"/>
    </location>
</feature>
<evidence type="ECO:0000313" key="3">
    <source>
        <dbReference type="Proteomes" id="UP001233999"/>
    </source>
</evidence>
<dbReference type="EMBL" id="JASPKZ010000323">
    <property type="protein sequence ID" value="KAJ9600569.1"/>
    <property type="molecule type" value="Genomic_DNA"/>
</dbReference>
<sequence length="200" mass="23697">MKYECKFDFCWVCLENWKKHSSATGGYFRCNRFEAVHKADEKQGILISEAMLRNQQMQELNRFLHYYTRFRNHENSQKLEEPLLNNVRQKMEILASSLSKGQKGEESAEKGTKFVEDGVRELLKARRVLCGSYVYGYYLEDNGYNKTIFEFMQNELEEVTEKLSEMVARPYLRTPRPVIIQTTTLARRKRHEFVRAVSKV</sequence>
<gene>
    <name evidence="2" type="ORF">L9F63_026292</name>
</gene>
<reference evidence="2" key="1">
    <citation type="journal article" date="2023" name="IScience">
        <title>Live-bearing cockroach genome reveals convergent evolutionary mechanisms linked to viviparity in insects and beyond.</title>
        <authorList>
            <person name="Fouks B."/>
            <person name="Harrison M.C."/>
            <person name="Mikhailova A.A."/>
            <person name="Marchal E."/>
            <person name="English S."/>
            <person name="Carruthers M."/>
            <person name="Jennings E.C."/>
            <person name="Chiamaka E.L."/>
            <person name="Frigard R.A."/>
            <person name="Pippel M."/>
            <person name="Attardo G.M."/>
            <person name="Benoit J.B."/>
            <person name="Bornberg-Bauer E."/>
            <person name="Tobe S.S."/>
        </authorList>
    </citation>
    <scope>NUCLEOTIDE SEQUENCE</scope>
    <source>
        <strain evidence="2">Stay&amp;Tobe</strain>
    </source>
</reference>
<dbReference type="InterPro" id="IPR045840">
    <property type="entry name" value="Ariadne"/>
</dbReference>
<evidence type="ECO:0000313" key="2">
    <source>
        <dbReference type="EMBL" id="KAJ9600569.1"/>
    </source>
</evidence>
<dbReference type="Gene3D" id="1.20.120.1750">
    <property type="match status" value="1"/>
</dbReference>
<dbReference type="Pfam" id="PF19422">
    <property type="entry name" value="Ariadne"/>
    <property type="match status" value="1"/>
</dbReference>
<dbReference type="AlphaFoldDB" id="A0AAD8ESL2"/>